<feature type="compositionally biased region" description="Polar residues" evidence="1">
    <location>
        <begin position="592"/>
        <end position="609"/>
    </location>
</feature>
<feature type="region of interest" description="Disordered" evidence="1">
    <location>
        <begin position="527"/>
        <end position="678"/>
    </location>
</feature>
<organism evidence="2 3">
    <name type="scientific">Schizophyllum amplum</name>
    <dbReference type="NCBI Taxonomy" id="97359"/>
    <lineage>
        <taxon>Eukaryota</taxon>
        <taxon>Fungi</taxon>
        <taxon>Dikarya</taxon>
        <taxon>Basidiomycota</taxon>
        <taxon>Agaricomycotina</taxon>
        <taxon>Agaricomycetes</taxon>
        <taxon>Agaricomycetidae</taxon>
        <taxon>Agaricales</taxon>
        <taxon>Schizophyllaceae</taxon>
        <taxon>Schizophyllum</taxon>
    </lineage>
</organism>
<feature type="compositionally biased region" description="Basic residues" evidence="1">
    <location>
        <begin position="623"/>
        <end position="634"/>
    </location>
</feature>
<feature type="compositionally biased region" description="Polar residues" evidence="1">
    <location>
        <begin position="527"/>
        <end position="538"/>
    </location>
</feature>
<keyword evidence="3" id="KW-1185">Reference proteome</keyword>
<feature type="compositionally biased region" description="Low complexity" evidence="1">
    <location>
        <begin position="286"/>
        <end position="299"/>
    </location>
</feature>
<feature type="compositionally biased region" description="Acidic residues" evidence="1">
    <location>
        <begin position="539"/>
        <end position="548"/>
    </location>
</feature>
<dbReference type="AlphaFoldDB" id="A0A550CV63"/>
<sequence length="678" mass="74126">MATTEPEEATVSRIFTSILDAPIRPSLSLSELKVVFEELRIAAMTFEGNPRNYEDIWYSVWAVLAWTWVLRIHCRASVTAQDATWAFKSRVSLAEAYKQINIADPSFCSEEADEEVVIETPPPPQPVATATEGSQDMMHTEQDINAAEDAEDVQWDRPLRTDHHKKDTGIAPNGENISARSAASGRRNRTEPDKDTRQRIPDTSIVAHFTPQITLETVRNFLERRRFPESYTDLRSSSDDRSTTSEDSSSLPGSLEALSPLTSLSSDSSSQSDVLDVPESDRLSRRSLTPLTPLSSTSSGASQENAHLSQASMVSTQHEHGDEHSPQPPQPLGQRSSATTPSRQGGSDDPPPSPKPSVVNIPQEDRHQSSVGLAWAKAVADWPAAQPNQYNPPANATALLRELKLLHTIVVFKLRFPLALIEWLKAFWALLLEAKAGALDQGRIFLNNTLYHGHQNKILLVASVGDYWSHTIMQRSVRTDGSTDIRIQAWSRPVFLGSQESDARENELLAWINLTYPADLAPLAATRRTTNFRESTPDSGDEWEEDENAPASAPSVPSSEASDISDDANAVTDADLSNIAGPSNHAGALNHVGTSTNAHMDTSRASPAFNSPVPAAQDTSIRSRLRSATKKKNAPKPVQQRSGKRRAATGDDSTIARSPPAKKPRRGTDNSSRTGTGR</sequence>
<evidence type="ECO:0000313" key="3">
    <source>
        <dbReference type="Proteomes" id="UP000320762"/>
    </source>
</evidence>
<protein>
    <submittedName>
        <fullName evidence="2">Uncharacterized protein</fullName>
    </submittedName>
</protein>
<name>A0A550CV63_9AGAR</name>
<proteinExistence type="predicted"/>
<feature type="compositionally biased region" description="Polar residues" evidence="1">
    <location>
        <begin position="300"/>
        <end position="316"/>
    </location>
</feature>
<feature type="region of interest" description="Disordered" evidence="1">
    <location>
        <begin position="162"/>
        <end position="205"/>
    </location>
</feature>
<gene>
    <name evidence="2" type="ORF">BD626DRAFT_534637</name>
</gene>
<dbReference type="EMBL" id="VDMD01000002">
    <property type="protein sequence ID" value="TRM68682.1"/>
    <property type="molecule type" value="Genomic_DNA"/>
</dbReference>
<feature type="compositionally biased region" description="Low complexity" evidence="1">
    <location>
        <begin position="245"/>
        <end position="275"/>
    </location>
</feature>
<comment type="caution">
    <text evidence="2">The sequence shown here is derived from an EMBL/GenBank/DDBJ whole genome shotgun (WGS) entry which is preliminary data.</text>
</comment>
<evidence type="ECO:0000256" key="1">
    <source>
        <dbReference type="SAM" id="MobiDB-lite"/>
    </source>
</evidence>
<dbReference type="Proteomes" id="UP000320762">
    <property type="component" value="Unassembled WGS sequence"/>
</dbReference>
<feature type="compositionally biased region" description="Basic and acidic residues" evidence="1">
    <location>
        <begin position="188"/>
        <end position="200"/>
    </location>
</feature>
<feature type="compositionally biased region" description="Low complexity" evidence="1">
    <location>
        <begin position="549"/>
        <end position="562"/>
    </location>
</feature>
<evidence type="ECO:0000313" key="2">
    <source>
        <dbReference type="EMBL" id="TRM68682.1"/>
    </source>
</evidence>
<reference evidence="2 3" key="1">
    <citation type="journal article" date="2019" name="New Phytol.">
        <title>Comparative genomics reveals unique wood-decay strategies and fruiting body development in the Schizophyllaceae.</title>
        <authorList>
            <person name="Almasi E."/>
            <person name="Sahu N."/>
            <person name="Krizsan K."/>
            <person name="Balint B."/>
            <person name="Kovacs G.M."/>
            <person name="Kiss B."/>
            <person name="Cseklye J."/>
            <person name="Drula E."/>
            <person name="Henrissat B."/>
            <person name="Nagy I."/>
            <person name="Chovatia M."/>
            <person name="Adam C."/>
            <person name="LaButti K."/>
            <person name="Lipzen A."/>
            <person name="Riley R."/>
            <person name="Grigoriev I.V."/>
            <person name="Nagy L.G."/>
        </authorList>
    </citation>
    <scope>NUCLEOTIDE SEQUENCE [LARGE SCALE GENOMIC DNA]</scope>
    <source>
        <strain evidence="2 3">NL-1724</strain>
    </source>
</reference>
<feature type="compositionally biased region" description="Polar residues" evidence="1">
    <location>
        <begin position="669"/>
        <end position="678"/>
    </location>
</feature>
<accession>A0A550CV63</accession>
<feature type="region of interest" description="Disordered" evidence="1">
    <location>
        <begin position="231"/>
        <end position="366"/>
    </location>
</feature>